<dbReference type="Proteomes" id="UP000326757">
    <property type="component" value="Unassembled WGS sequence"/>
</dbReference>
<feature type="transmembrane region" description="Helical" evidence="1">
    <location>
        <begin position="369"/>
        <end position="389"/>
    </location>
</feature>
<keyword evidence="1" id="KW-1133">Transmembrane helix</keyword>
<dbReference type="PANTHER" id="PTHR23028:SF134">
    <property type="entry name" value="PUTATIVE (AFU_ORTHOLOGUE AFUA_4G08520)-RELATED"/>
    <property type="match status" value="1"/>
</dbReference>
<dbReference type="AlphaFoldDB" id="A0A5N6K7I4"/>
<feature type="transmembrane region" description="Helical" evidence="1">
    <location>
        <begin position="192"/>
        <end position="212"/>
    </location>
</feature>
<accession>A0A5N6K7I4</accession>
<feature type="transmembrane region" description="Helical" evidence="1">
    <location>
        <begin position="279"/>
        <end position="299"/>
    </location>
</feature>
<feature type="transmembrane region" description="Helical" evidence="1">
    <location>
        <begin position="80"/>
        <end position="98"/>
    </location>
</feature>
<reference evidence="2 3" key="1">
    <citation type="submission" date="2019-06" db="EMBL/GenBank/DDBJ databases">
        <title>Genome Sequence of the Brown Rot Fungal Pathogen Monilinia laxa.</title>
        <authorList>
            <person name="De Miccolis Angelini R.M."/>
            <person name="Landi L."/>
            <person name="Abate D."/>
            <person name="Pollastro S."/>
            <person name="Romanazzi G."/>
            <person name="Faretra F."/>
        </authorList>
    </citation>
    <scope>NUCLEOTIDE SEQUENCE [LARGE SCALE GENOMIC DNA]</scope>
    <source>
        <strain evidence="2 3">Mlax316</strain>
    </source>
</reference>
<keyword evidence="1" id="KW-0472">Membrane</keyword>
<feature type="transmembrane region" description="Helical" evidence="1">
    <location>
        <begin position="337"/>
        <end position="357"/>
    </location>
</feature>
<dbReference type="OrthoDB" id="3363151at2759"/>
<dbReference type="InterPro" id="IPR050879">
    <property type="entry name" value="Acyltransferase_3"/>
</dbReference>
<name>A0A5N6K7I4_MONLA</name>
<evidence type="ECO:0000313" key="2">
    <source>
        <dbReference type="EMBL" id="KAB8298717.1"/>
    </source>
</evidence>
<comment type="caution">
    <text evidence="2">The sequence shown here is derived from an EMBL/GenBank/DDBJ whole genome shotgun (WGS) entry which is preliminary data.</text>
</comment>
<feature type="transmembrane region" description="Helical" evidence="1">
    <location>
        <begin position="401"/>
        <end position="422"/>
    </location>
</feature>
<evidence type="ECO:0000256" key="1">
    <source>
        <dbReference type="SAM" id="Phobius"/>
    </source>
</evidence>
<evidence type="ECO:0008006" key="4">
    <source>
        <dbReference type="Google" id="ProtNLM"/>
    </source>
</evidence>
<dbReference type="PANTHER" id="PTHR23028">
    <property type="entry name" value="ACETYLTRANSFERASE"/>
    <property type="match status" value="1"/>
</dbReference>
<evidence type="ECO:0000313" key="3">
    <source>
        <dbReference type="Proteomes" id="UP000326757"/>
    </source>
</evidence>
<feature type="transmembrane region" description="Helical" evidence="1">
    <location>
        <begin position="224"/>
        <end position="248"/>
    </location>
</feature>
<feature type="transmembrane region" description="Helical" evidence="1">
    <location>
        <begin position="118"/>
        <end position="140"/>
    </location>
</feature>
<dbReference type="EMBL" id="VIGI01000006">
    <property type="protein sequence ID" value="KAB8298717.1"/>
    <property type="molecule type" value="Genomic_DNA"/>
</dbReference>
<organism evidence="2 3">
    <name type="scientific">Monilinia laxa</name>
    <name type="common">Brown rot fungus</name>
    <name type="synonym">Sclerotinia laxa</name>
    <dbReference type="NCBI Taxonomy" id="61186"/>
    <lineage>
        <taxon>Eukaryota</taxon>
        <taxon>Fungi</taxon>
        <taxon>Dikarya</taxon>
        <taxon>Ascomycota</taxon>
        <taxon>Pezizomycotina</taxon>
        <taxon>Leotiomycetes</taxon>
        <taxon>Helotiales</taxon>
        <taxon>Sclerotiniaceae</taxon>
        <taxon>Monilinia</taxon>
    </lineage>
</organism>
<gene>
    <name evidence="2" type="ORF">EYC80_000892</name>
</gene>
<proteinExistence type="predicted"/>
<protein>
    <recommendedName>
        <fullName evidence="4">Acyltransferase 3 domain-containing protein</fullName>
    </recommendedName>
</protein>
<keyword evidence="3" id="KW-1185">Reference proteome</keyword>
<sequence>MASTQLAPVKEFYQEPTAHQISSQSYFIGIRGFIVLQSFLWTFLNTLVPTAVTGSPNSDGPAYQQALRKVLSVLFWNESLIYSAFILLSARTICTPFLNSPSHDFVASSSFRRGLRLWFPSAFSLAIIYIVFTCIGTSYIDDFKTATNNTTVNTPYMLPNALAYFNSVFNLFWTNKKFDAQAANYAFPTQTLWVVSVLFQQSYTIYMTMVIIPYVRKSWRVKAFIGFVITAWWVQSWAWYSITGLLLADLSLNMDFQAKARAGVPLGTWRGRQWRLPVWPLYSILTLAGLIMMYLWAAWRPQDLYKEVRIHTGEYSTGGLNDVKMEAGTPMARADNYVFLLGAFLFLETWSWLQALFRNPVLMYLGKRSLSWFLVQSIIIYTVGIKLFVHLTETRNAPFEGAATGCFFVCLLTVIPSAEIFYRLIDFPSQAFARATFDWIKK</sequence>
<keyword evidence="1" id="KW-0812">Transmembrane</keyword>